<reference evidence="9 10" key="1">
    <citation type="journal article" date="2021" name="Plant Biotechnol. J.">
        <title>Multi-omics assisted identification of the key and species-specific regulatory components of drought-tolerant mechanisms in Gossypium stocksii.</title>
        <authorList>
            <person name="Yu D."/>
            <person name="Ke L."/>
            <person name="Zhang D."/>
            <person name="Wu Y."/>
            <person name="Sun Y."/>
            <person name="Mei J."/>
            <person name="Sun J."/>
            <person name="Sun Y."/>
        </authorList>
    </citation>
    <scope>NUCLEOTIDE SEQUENCE [LARGE SCALE GENOMIC DNA]</scope>
    <source>
        <strain evidence="10">cv. E1</strain>
        <tissue evidence="9">Leaf</tissue>
    </source>
</reference>
<evidence type="ECO:0000313" key="10">
    <source>
        <dbReference type="Proteomes" id="UP000828251"/>
    </source>
</evidence>
<organism evidence="9 10">
    <name type="scientific">Gossypium stocksii</name>
    <dbReference type="NCBI Taxonomy" id="47602"/>
    <lineage>
        <taxon>Eukaryota</taxon>
        <taxon>Viridiplantae</taxon>
        <taxon>Streptophyta</taxon>
        <taxon>Embryophyta</taxon>
        <taxon>Tracheophyta</taxon>
        <taxon>Spermatophyta</taxon>
        <taxon>Magnoliopsida</taxon>
        <taxon>eudicotyledons</taxon>
        <taxon>Gunneridae</taxon>
        <taxon>Pentapetalae</taxon>
        <taxon>rosids</taxon>
        <taxon>malvids</taxon>
        <taxon>Malvales</taxon>
        <taxon>Malvaceae</taxon>
        <taxon>Malvoideae</taxon>
        <taxon>Gossypium</taxon>
    </lineage>
</organism>
<dbReference type="OrthoDB" id="1600564at2759"/>
<accession>A0A9D3UYI5</accession>
<keyword evidence="4 8" id="KW-0732">Signal</keyword>
<evidence type="ECO:0008006" key="11">
    <source>
        <dbReference type="Google" id="ProtNLM"/>
    </source>
</evidence>
<dbReference type="GO" id="GO:0005576">
    <property type="term" value="C:extracellular region"/>
    <property type="evidence" value="ECO:0007669"/>
    <property type="project" value="UniProtKB-SubCell"/>
</dbReference>
<dbReference type="InterPro" id="IPR051238">
    <property type="entry name" value="GDSL_esterase/lipase"/>
</dbReference>
<evidence type="ECO:0000256" key="6">
    <source>
        <dbReference type="ARBA" id="ARBA00022963"/>
    </source>
</evidence>
<comment type="caution">
    <text evidence="9">The sequence shown here is derived from an EMBL/GenBank/DDBJ whole genome shotgun (WGS) entry which is preliminary data.</text>
</comment>
<name>A0A9D3UYI5_9ROSI</name>
<evidence type="ECO:0000256" key="1">
    <source>
        <dbReference type="ARBA" id="ARBA00004613"/>
    </source>
</evidence>
<dbReference type="PANTHER" id="PTHR45650">
    <property type="entry name" value="GDSL-LIKE LIPASE/ACYLHYDROLASE-RELATED"/>
    <property type="match status" value="1"/>
</dbReference>
<protein>
    <recommendedName>
        <fullName evidence="11">GDSL esterase/lipase</fullName>
    </recommendedName>
</protein>
<keyword evidence="7" id="KW-0443">Lipid metabolism</keyword>
<keyword evidence="10" id="KW-1185">Reference proteome</keyword>
<evidence type="ECO:0000256" key="5">
    <source>
        <dbReference type="ARBA" id="ARBA00022801"/>
    </source>
</evidence>
<dbReference type="Gene3D" id="3.40.50.1110">
    <property type="entry name" value="SGNH hydrolase"/>
    <property type="match status" value="1"/>
</dbReference>
<comment type="subcellular location">
    <subcellularLocation>
        <location evidence="1">Secreted</location>
    </subcellularLocation>
</comment>
<keyword evidence="5" id="KW-0378">Hydrolase</keyword>
<evidence type="ECO:0000256" key="7">
    <source>
        <dbReference type="ARBA" id="ARBA00023098"/>
    </source>
</evidence>
<dbReference type="GO" id="GO:0016787">
    <property type="term" value="F:hydrolase activity"/>
    <property type="evidence" value="ECO:0007669"/>
    <property type="project" value="UniProtKB-KW"/>
</dbReference>
<dbReference type="GO" id="GO:0016042">
    <property type="term" value="P:lipid catabolic process"/>
    <property type="evidence" value="ECO:0007669"/>
    <property type="project" value="UniProtKB-KW"/>
</dbReference>
<feature type="chain" id="PRO_5039423253" description="GDSL esterase/lipase" evidence="8">
    <location>
        <begin position="20"/>
        <end position="128"/>
    </location>
</feature>
<dbReference type="EMBL" id="JAIQCV010000009">
    <property type="protein sequence ID" value="KAH1064766.1"/>
    <property type="molecule type" value="Genomic_DNA"/>
</dbReference>
<dbReference type="PANTHER" id="PTHR45650:SF2">
    <property type="entry name" value="OS06G0560700 PROTEIN"/>
    <property type="match status" value="1"/>
</dbReference>
<evidence type="ECO:0000256" key="2">
    <source>
        <dbReference type="ARBA" id="ARBA00008668"/>
    </source>
</evidence>
<dbReference type="Proteomes" id="UP000828251">
    <property type="component" value="Unassembled WGS sequence"/>
</dbReference>
<evidence type="ECO:0000256" key="8">
    <source>
        <dbReference type="SAM" id="SignalP"/>
    </source>
</evidence>
<proteinExistence type="inferred from homology"/>
<evidence type="ECO:0000313" key="9">
    <source>
        <dbReference type="EMBL" id="KAH1064766.1"/>
    </source>
</evidence>
<evidence type="ECO:0000256" key="4">
    <source>
        <dbReference type="ARBA" id="ARBA00022729"/>
    </source>
</evidence>
<comment type="similarity">
    <text evidence="2">Belongs to the 'GDSL' lipolytic enzyme family.</text>
</comment>
<dbReference type="AlphaFoldDB" id="A0A9D3UYI5"/>
<feature type="signal peptide" evidence="8">
    <location>
        <begin position="1"/>
        <end position="19"/>
    </location>
</feature>
<evidence type="ECO:0000256" key="3">
    <source>
        <dbReference type="ARBA" id="ARBA00022525"/>
    </source>
</evidence>
<dbReference type="InterPro" id="IPR036514">
    <property type="entry name" value="SGNH_hydro_sf"/>
</dbReference>
<sequence>MLVCLQLLLCFSQTNCIRAKGKDGSEDEIKGMFVFGSSLVDNGNNNYLEYSMAKADFLPYGIDFPKGPSGRFTNGKNVIDLPGEMLKLPCLIPPFSDPSTKGSKVVHGVNFASGASGILDDSGFLASN</sequence>
<keyword evidence="6" id="KW-0442">Lipid degradation</keyword>
<gene>
    <name evidence="9" type="ORF">J1N35_029753</name>
</gene>
<keyword evidence="3" id="KW-0964">Secreted</keyword>